<organism evidence="1 2">
    <name type="scientific">Roseomonas haemaphysalidis</name>
    <dbReference type="NCBI Taxonomy" id="2768162"/>
    <lineage>
        <taxon>Bacteria</taxon>
        <taxon>Pseudomonadati</taxon>
        <taxon>Pseudomonadota</taxon>
        <taxon>Alphaproteobacteria</taxon>
        <taxon>Acetobacterales</taxon>
        <taxon>Roseomonadaceae</taxon>
        <taxon>Roseomonas</taxon>
    </lineage>
</organism>
<sequence length="271" mass="28954">MRRRSLILGTVLAAEGVLLSHGSPEPALDDLVAWAKAIGRRHGLLIGFGNPAQFYTPPFGATDAVIPSCEADPVVFDNLRPALDGIATSLALYPPGFIAKYCRAIFICGNLRCEGVSAGGTYGPAWIILSANPVFGPGGIHETARLGVHHEFSSLILARSPALVPRWIATLPVGWQSIESTRDALLQAGDEGHDGFLSSYGATSVENDFNTYAETAFGDPPRLVELARTSRTIRQKATLLLGLYISLDERLNATFRSFGLGELLAESGDHP</sequence>
<name>A0ABS3KW38_9PROT</name>
<reference evidence="1 2" key="1">
    <citation type="submission" date="2020-09" db="EMBL/GenBank/DDBJ databases">
        <title>Roseomonas.</title>
        <authorList>
            <person name="Zhu W."/>
        </authorList>
    </citation>
    <scope>NUCLEOTIDE SEQUENCE [LARGE SCALE GENOMIC DNA]</scope>
    <source>
        <strain evidence="1 2">573</strain>
    </source>
</reference>
<evidence type="ECO:0000313" key="2">
    <source>
        <dbReference type="Proteomes" id="UP001518989"/>
    </source>
</evidence>
<comment type="caution">
    <text evidence="1">The sequence shown here is derived from an EMBL/GenBank/DDBJ whole genome shotgun (WGS) entry which is preliminary data.</text>
</comment>
<proteinExistence type="predicted"/>
<dbReference type="RefSeq" id="WP_207419884.1">
    <property type="nucleotide sequence ID" value="NZ_CP061181.1"/>
</dbReference>
<dbReference type="EMBL" id="JACTNG010000018">
    <property type="protein sequence ID" value="MBO1081701.1"/>
    <property type="molecule type" value="Genomic_DNA"/>
</dbReference>
<accession>A0ABS3KW38</accession>
<keyword evidence="2" id="KW-1185">Reference proteome</keyword>
<protein>
    <submittedName>
        <fullName evidence="1">Uncharacterized protein</fullName>
    </submittedName>
</protein>
<evidence type="ECO:0000313" key="1">
    <source>
        <dbReference type="EMBL" id="MBO1081701.1"/>
    </source>
</evidence>
<gene>
    <name evidence="1" type="ORF">IAI61_21955</name>
</gene>
<dbReference type="Proteomes" id="UP001518989">
    <property type="component" value="Unassembled WGS sequence"/>
</dbReference>